<evidence type="ECO:0008006" key="10">
    <source>
        <dbReference type="Google" id="ProtNLM"/>
    </source>
</evidence>
<dbReference type="InterPro" id="IPR051907">
    <property type="entry name" value="DoxX-like_oxidoreductase"/>
</dbReference>
<keyword evidence="4 7" id="KW-0812">Transmembrane</keyword>
<feature type="transmembrane region" description="Helical" evidence="7">
    <location>
        <begin position="124"/>
        <end position="147"/>
    </location>
</feature>
<dbReference type="PANTHER" id="PTHR33452:SF1">
    <property type="entry name" value="INNER MEMBRANE PROTEIN YPHA-RELATED"/>
    <property type="match status" value="1"/>
</dbReference>
<proteinExistence type="inferred from homology"/>
<feature type="transmembrane region" description="Helical" evidence="7">
    <location>
        <begin position="92"/>
        <end position="112"/>
    </location>
</feature>
<reference evidence="8 9" key="1">
    <citation type="journal article" date="2011" name="J. Bacteriol.">
        <title>Genome sequence of Methyloversatilis universalis FAM5T, a methylotrophic representative of the order Rhodocyclales.</title>
        <authorList>
            <person name="Kittichotirat W."/>
            <person name="Good N.M."/>
            <person name="Hall R."/>
            <person name="Bringel F."/>
            <person name="Lajus A."/>
            <person name="Medigue C."/>
            <person name="Smalley N.E."/>
            <person name="Beck D."/>
            <person name="Bumgarner R."/>
            <person name="Vuilleumier S."/>
            <person name="Kalyuzhnaya M.G."/>
        </authorList>
    </citation>
    <scope>NUCLEOTIDE SEQUENCE [LARGE SCALE GENOMIC DNA]</scope>
    <source>
        <strain evidence="9">ATCC BAA-1314 / JCM 13912 / FAM5</strain>
    </source>
</reference>
<dbReference type="PANTHER" id="PTHR33452">
    <property type="entry name" value="OXIDOREDUCTASE CATD-RELATED"/>
    <property type="match status" value="1"/>
</dbReference>
<dbReference type="GO" id="GO:0005886">
    <property type="term" value="C:plasma membrane"/>
    <property type="evidence" value="ECO:0007669"/>
    <property type="project" value="UniProtKB-SubCell"/>
</dbReference>
<dbReference type="eggNOG" id="COG2259">
    <property type="taxonomic scope" value="Bacteria"/>
</dbReference>
<protein>
    <recommendedName>
        <fullName evidence="10">DoxX family protein</fullName>
    </recommendedName>
</protein>
<dbReference type="Proteomes" id="UP000005019">
    <property type="component" value="Unassembled WGS sequence"/>
</dbReference>
<evidence type="ECO:0000256" key="1">
    <source>
        <dbReference type="ARBA" id="ARBA00004651"/>
    </source>
</evidence>
<dbReference type="AlphaFoldDB" id="F5RG39"/>
<comment type="subcellular location">
    <subcellularLocation>
        <location evidence="1">Cell membrane</location>
        <topology evidence="1">Multi-pass membrane protein</topology>
    </subcellularLocation>
</comment>
<dbReference type="STRING" id="1000565.METUNv1_03434"/>
<evidence type="ECO:0000256" key="3">
    <source>
        <dbReference type="ARBA" id="ARBA00022475"/>
    </source>
</evidence>
<name>F5RG39_METUF</name>
<evidence type="ECO:0000256" key="6">
    <source>
        <dbReference type="ARBA" id="ARBA00023136"/>
    </source>
</evidence>
<evidence type="ECO:0000313" key="8">
    <source>
        <dbReference type="EMBL" id="EGK70527.1"/>
    </source>
</evidence>
<keyword evidence="9" id="KW-1185">Reference proteome</keyword>
<dbReference type="RefSeq" id="WP_008063854.1">
    <property type="nucleotide sequence ID" value="NZ_AFHG01000057.1"/>
</dbReference>
<feature type="transmembrane region" description="Helical" evidence="7">
    <location>
        <begin position="20"/>
        <end position="39"/>
    </location>
</feature>
<accession>F5RG39</accession>
<gene>
    <name evidence="8" type="ORF">METUNv1_03434</name>
</gene>
<comment type="caution">
    <text evidence="8">The sequence shown here is derived from an EMBL/GenBank/DDBJ whole genome shotgun (WGS) entry which is preliminary data.</text>
</comment>
<dbReference type="EMBL" id="AFHG01000057">
    <property type="protein sequence ID" value="EGK70527.1"/>
    <property type="molecule type" value="Genomic_DNA"/>
</dbReference>
<sequence length="154" mass="16334">MNALFRLYDLSAPLVRAADLLRPLLLLALRLYLASVFFRSGLTKIADWDTTLYLFTEEYAVPLLPPAIAAFMGTAGELLLPPLLALGLAGRFAALGLTVVNAMAVLSYPALLGFECPAALQSHIAWGAGLLALLSFGPGALSADHLIAARRASR</sequence>
<keyword evidence="5 7" id="KW-1133">Transmembrane helix</keyword>
<evidence type="ECO:0000313" key="9">
    <source>
        <dbReference type="Proteomes" id="UP000005019"/>
    </source>
</evidence>
<feature type="transmembrane region" description="Helical" evidence="7">
    <location>
        <begin position="59"/>
        <end position="80"/>
    </location>
</feature>
<evidence type="ECO:0000256" key="5">
    <source>
        <dbReference type="ARBA" id="ARBA00022989"/>
    </source>
</evidence>
<comment type="similarity">
    <text evidence="2">Belongs to the DoxX family.</text>
</comment>
<dbReference type="OrthoDB" id="121744at2"/>
<keyword evidence="6 7" id="KW-0472">Membrane</keyword>
<dbReference type="Pfam" id="PF07681">
    <property type="entry name" value="DoxX"/>
    <property type="match status" value="1"/>
</dbReference>
<dbReference type="InterPro" id="IPR032808">
    <property type="entry name" value="DoxX"/>
</dbReference>
<evidence type="ECO:0000256" key="4">
    <source>
        <dbReference type="ARBA" id="ARBA00022692"/>
    </source>
</evidence>
<keyword evidence="3" id="KW-1003">Cell membrane</keyword>
<evidence type="ECO:0000256" key="2">
    <source>
        <dbReference type="ARBA" id="ARBA00006679"/>
    </source>
</evidence>
<evidence type="ECO:0000256" key="7">
    <source>
        <dbReference type="SAM" id="Phobius"/>
    </source>
</evidence>
<organism evidence="8 9">
    <name type="scientific">Methyloversatilis universalis (strain ATCC BAA-1314 / DSM 25237 / JCM 13912 / CCUG 52030 / FAM5)</name>
    <dbReference type="NCBI Taxonomy" id="1000565"/>
    <lineage>
        <taxon>Bacteria</taxon>
        <taxon>Pseudomonadati</taxon>
        <taxon>Pseudomonadota</taxon>
        <taxon>Betaproteobacteria</taxon>
        <taxon>Nitrosomonadales</taxon>
        <taxon>Sterolibacteriaceae</taxon>
        <taxon>Methyloversatilis</taxon>
    </lineage>
</organism>